<comment type="caution">
    <text evidence="1">The sequence shown here is derived from an EMBL/GenBank/DDBJ whole genome shotgun (WGS) entry which is preliminary data.</text>
</comment>
<name>A0A316AMC2_9BACT</name>
<accession>A0A316AMC2</accession>
<evidence type="ECO:0000313" key="2">
    <source>
        <dbReference type="Proteomes" id="UP000245880"/>
    </source>
</evidence>
<keyword evidence="2" id="KW-1185">Reference proteome</keyword>
<sequence length="197" mass="22128">MKNNQLLIIFYRNPVLGSVKTRLAATVGAERALEYYKKLVEHTRTITKDGPYDKLICYSEQISTDDIWSKADYQKTVQGGGGLGDKMSQAFDEAFGMGYQSVCLIGTDCYEITDQIIESAFAYLYDHDVVIGPATDGGYYLIGMKQNIPNLFANKRWSTDSVWKDTLHDLQQLGLAYAVLPTLSDVDEESDLPPSWR</sequence>
<evidence type="ECO:0000313" key="1">
    <source>
        <dbReference type="EMBL" id="PWJ58726.1"/>
    </source>
</evidence>
<protein>
    <recommendedName>
        <fullName evidence="3">Glycosyltransferase</fullName>
    </recommendedName>
</protein>
<dbReference type="InterPro" id="IPR018641">
    <property type="entry name" value="Trfase_1_rSAM/seldom-assoc"/>
</dbReference>
<dbReference type="EMBL" id="QGDT01000003">
    <property type="protein sequence ID" value="PWJ58726.1"/>
    <property type="molecule type" value="Genomic_DNA"/>
</dbReference>
<dbReference type="PANTHER" id="PTHR36529">
    <property type="entry name" value="SLL1095 PROTEIN"/>
    <property type="match status" value="1"/>
</dbReference>
<dbReference type="SUPFAM" id="SSF53448">
    <property type="entry name" value="Nucleotide-diphospho-sugar transferases"/>
    <property type="match status" value="1"/>
</dbReference>
<dbReference type="OrthoDB" id="9798250at2"/>
<dbReference type="AlphaFoldDB" id="A0A316AMC2"/>
<reference evidence="1 2" key="1">
    <citation type="submission" date="2018-03" db="EMBL/GenBank/DDBJ databases">
        <title>Genomic Encyclopedia of Archaeal and Bacterial Type Strains, Phase II (KMG-II): from individual species to whole genera.</title>
        <authorList>
            <person name="Goeker M."/>
        </authorList>
    </citation>
    <scope>NUCLEOTIDE SEQUENCE [LARGE SCALE GENOMIC DNA]</scope>
    <source>
        <strain evidence="1 2">DSM 100346</strain>
    </source>
</reference>
<dbReference type="Gene3D" id="3.90.550.10">
    <property type="entry name" value="Spore Coat Polysaccharide Biosynthesis Protein SpsA, Chain A"/>
    <property type="match status" value="1"/>
</dbReference>
<gene>
    <name evidence="1" type="ORF">CLV98_10392</name>
</gene>
<organism evidence="1 2">
    <name type="scientific">Dyadobacter jejuensis</name>
    <dbReference type="NCBI Taxonomy" id="1082580"/>
    <lineage>
        <taxon>Bacteria</taxon>
        <taxon>Pseudomonadati</taxon>
        <taxon>Bacteroidota</taxon>
        <taxon>Cytophagia</taxon>
        <taxon>Cytophagales</taxon>
        <taxon>Spirosomataceae</taxon>
        <taxon>Dyadobacter</taxon>
    </lineage>
</organism>
<proteinExistence type="predicted"/>
<dbReference type="Pfam" id="PF09837">
    <property type="entry name" value="DUF2064"/>
    <property type="match status" value="1"/>
</dbReference>
<dbReference type="Proteomes" id="UP000245880">
    <property type="component" value="Unassembled WGS sequence"/>
</dbReference>
<dbReference type="NCBIfam" id="TIGR04282">
    <property type="entry name" value="glyco_like_cofC"/>
    <property type="match status" value="1"/>
</dbReference>
<dbReference type="RefSeq" id="WP_109673667.1">
    <property type="nucleotide sequence ID" value="NZ_QGDT01000003.1"/>
</dbReference>
<dbReference type="InterPro" id="IPR029044">
    <property type="entry name" value="Nucleotide-diphossugar_trans"/>
</dbReference>
<dbReference type="PANTHER" id="PTHR36529:SF1">
    <property type="entry name" value="GLYCOSYLTRANSFERASE"/>
    <property type="match status" value="1"/>
</dbReference>
<evidence type="ECO:0008006" key="3">
    <source>
        <dbReference type="Google" id="ProtNLM"/>
    </source>
</evidence>